<evidence type="ECO:0000259" key="13">
    <source>
        <dbReference type="Pfam" id="PF01035"/>
    </source>
</evidence>
<reference evidence="14 15" key="1">
    <citation type="submission" date="2014-12" db="EMBL/GenBank/DDBJ databases">
        <authorList>
            <person name="Neuveglise Cecile"/>
        </authorList>
    </citation>
    <scope>NUCLEOTIDE SEQUENCE [LARGE SCALE GENOMIC DNA]</scope>
    <source>
        <strain evidence="14 15">CBS 12615</strain>
    </source>
</reference>
<evidence type="ECO:0000313" key="15">
    <source>
        <dbReference type="Proteomes" id="UP000054304"/>
    </source>
</evidence>
<evidence type="ECO:0000313" key="14">
    <source>
        <dbReference type="EMBL" id="CEP64993.1"/>
    </source>
</evidence>
<dbReference type="GeneID" id="34688563"/>
<evidence type="ECO:0000256" key="6">
    <source>
        <dbReference type="ARBA" id="ARBA00022679"/>
    </source>
</evidence>
<keyword evidence="6" id="KW-0808">Transferase</keyword>
<comment type="similarity">
    <text evidence="2">Belongs to the MGMT family.</text>
</comment>
<dbReference type="SUPFAM" id="SSF46767">
    <property type="entry name" value="Methylated DNA-protein cysteine methyltransferase, C-terminal domain"/>
    <property type="match status" value="1"/>
</dbReference>
<keyword evidence="15" id="KW-1185">Reference proteome</keyword>
<protein>
    <recommendedName>
        <fullName evidence="4">Methylated-DNA--protein-cysteine methyltransferase</fullName>
        <ecNumber evidence="3">2.1.1.63</ecNumber>
    </recommendedName>
    <alternativeName>
        <fullName evidence="9">6-O-methylguanine-DNA methyltransferase</fullName>
    </alternativeName>
    <alternativeName>
        <fullName evidence="11">DNA repair MTase</fullName>
    </alternativeName>
    <alternativeName>
        <fullName evidence="10">O-6-methylguanine-DNA-alkyltransferase</fullName>
    </alternativeName>
</protein>
<comment type="catalytic activity">
    <reaction evidence="1">
        <text>a 4-O-methyl-thymidine in DNA + L-cysteinyl-[protein] = a thymidine in DNA + S-methyl-L-cysteinyl-[protein]</text>
        <dbReference type="Rhea" id="RHEA:53428"/>
        <dbReference type="Rhea" id="RHEA-COMP:10131"/>
        <dbReference type="Rhea" id="RHEA-COMP:10132"/>
        <dbReference type="Rhea" id="RHEA-COMP:13555"/>
        <dbReference type="Rhea" id="RHEA-COMP:13556"/>
        <dbReference type="ChEBI" id="CHEBI:29950"/>
        <dbReference type="ChEBI" id="CHEBI:82612"/>
        <dbReference type="ChEBI" id="CHEBI:137386"/>
        <dbReference type="ChEBI" id="CHEBI:137387"/>
        <dbReference type="EC" id="2.1.1.63"/>
    </reaction>
</comment>
<dbReference type="PANTHER" id="PTHR10815:SF13">
    <property type="entry name" value="METHYLATED-DNA--PROTEIN-CYSTEINE METHYLTRANSFERASE"/>
    <property type="match status" value="1"/>
</dbReference>
<comment type="catalytic activity">
    <reaction evidence="12">
        <text>a 6-O-methyl-2'-deoxyguanosine in DNA + L-cysteinyl-[protein] = S-methyl-L-cysteinyl-[protein] + a 2'-deoxyguanosine in DNA</text>
        <dbReference type="Rhea" id="RHEA:24000"/>
        <dbReference type="Rhea" id="RHEA-COMP:10131"/>
        <dbReference type="Rhea" id="RHEA-COMP:10132"/>
        <dbReference type="Rhea" id="RHEA-COMP:11367"/>
        <dbReference type="Rhea" id="RHEA-COMP:11368"/>
        <dbReference type="ChEBI" id="CHEBI:29950"/>
        <dbReference type="ChEBI" id="CHEBI:82612"/>
        <dbReference type="ChEBI" id="CHEBI:85445"/>
        <dbReference type="ChEBI" id="CHEBI:85448"/>
        <dbReference type="EC" id="2.1.1.63"/>
    </reaction>
</comment>
<accession>A0A0C7MYC9</accession>
<dbReference type="NCBIfam" id="TIGR00589">
    <property type="entry name" value="ogt"/>
    <property type="match status" value="1"/>
</dbReference>
<keyword evidence="8" id="KW-0234">DNA repair</keyword>
<dbReference type="HOGENOM" id="CLU_000445_52_2_1"/>
<evidence type="ECO:0000256" key="4">
    <source>
        <dbReference type="ARBA" id="ARBA00015377"/>
    </source>
</evidence>
<dbReference type="GO" id="GO:0006281">
    <property type="term" value="P:DNA repair"/>
    <property type="evidence" value="ECO:0007669"/>
    <property type="project" value="UniProtKB-KW"/>
</dbReference>
<organism evidence="14 15">
    <name type="scientific">Lachancea lanzarotensis</name>
    <dbReference type="NCBI Taxonomy" id="1245769"/>
    <lineage>
        <taxon>Eukaryota</taxon>
        <taxon>Fungi</taxon>
        <taxon>Dikarya</taxon>
        <taxon>Ascomycota</taxon>
        <taxon>Saccharomycotina</taxon>
        <taxon>Saccharomycetes</taxon>
        <taxon>Saccharomycetales</taxon>
        <taxon>Saccharomycetaceae</taxon>
        <taxon>Lachancea</taxon>
    </lineage>
</organism>
<dbReference type="PANTHER" id="PTHR10815">
    <property type="entry name" value="METHYLATED-DNA--PROTEIN-CYSTEINE METHYLTRANSFERASE"/>
    <property type="match status" value="1"/>
</dbReference>
<dbReference type="RefSeq" id="XP_022631190.1">
    <property type="nucleotide sequence ID" value="XM_022775299.1"/>
</dbReference>
<dbReference type="AlphaFoldDB" id="A0A0C7MYC9"/>
<evidence type="ECO:0000256" key="1">
    <source>
        <dbReference type="ARBA" id="ARBA00001286"/>
    </source>
</evidence>
<dbReference type="PROSITE" id="PS00374">
    <property type="entry name" value="MGMT"/>
    <property type="match status" value="1"/>
</dbReference>
<dbReference type="InterPro" id="IPR014048">
    <property type="entry name" value="MethylDNA_cys_MeTrfase_DNA-bd"/>
</dbReference>
<dbReference type="Proteomes" id="UP000054304">
    <property type="component" value="Unassembled WGS sequence"/>
</dbReference>
<evidence type="ECO:0000256" key="9">
    <source>
        <dbReference type="ARBA" id="ARBA00030795"/>
    </source>
</evidence>
<gene>
    <name evidence="14" type="ORF">LALA0_S16e00232g</name>
</gene>
<feature type="domain" description="Methylated-DNA-[protein]-cysteine S-methyltransferase DNA binding" evidence="13">
    <location>
        <begin position="96"/>
        <end position="175"/>
    </location>
</feature>
<dbReference type="InterPro" id="IPR036388">
    <property type="entry name" value="WH-like_DNA-bd_sf"/>
</dbReference>
<evidence type="ECO:0000256" key="3">
    <source>
        <dbReference type="ARBA" id="ARBA00011918"/>
    </source>
</evidence>
<dbReference type="InterPro" id="IPR001497">
    <property type="entry name" value="MethylDNA_cys_MeTrfase_AS"/>
</dbReference>
<sequence>MSRTLLYTFAEGRLGRCILVVDEYRNNLVYVNSDKDNQLIQLVKRLIERQSHRSKVSYALCVDSDNKVAEFSVIIANLLDGKRIAPPKYEYLCGTDFQRKVWDELNKVPWGCTTTYHRLARQIGSPNSYRAVANACGANPLLMVIPCHRVLSSNGTLGGFKGGIQTKRQLLKAEKCLKSSEYFNPATRPPSA</sequence>
<keyword evidence="5" id="KW-0489">Methyltransferase</keyword>
<dbReference type="InterPro" id="IPR036217">
    <property type="entry name" value="MethylDNA_cys_MeTrfase_DNAb"/>
</dbReference>
<dbReference type="OrthoDB" id="1907495at2759"/>
<dbReference type="GO" id="GO:0032259">
    <property type="term" value="P:methylation"/>
    <property type="evidence" value="ECO:0007669"/>
    <property type="project" value="UniProtKB-KW"/>
</dbReference>
<evidence type="ECO:0000256" key="12">
    <source>
        <dbReference type="ARBA" id="ARBA00049348"/>
    </source>
</evidence>
<evidence type="ECO:0000256" key="11">
    <source>
        <dbReference type="ARBA" id="ARBA00033095"/>
    </source>
</evidence>
<dbReference type="FunFam" id="1.10.10.10:FF:000214">
    <property type="entry name" value="Methylated-DNA--protein-cysteine methyltransferase"/>
    <property type="match status" value="1"/>
</dbReference>
<keyword evidence="7" id="KW-0227">DNA damage</keyword>
<evidence type="ECO:0000256" key="8">
    <source>
        <dbReference type="ARBA" id="ARBA00023204"/>
    </source>
</evidence>
<dbReference type="EMBL" id="LN736375">
    <property type="protein sequence ID" value="CEP64993.1"/>
    <property type="molecule type" value="Genomic_DNA"/>
</dbReference>
<dbReference type="Gene3D" id="1.10.10.10">
    <property type="entry name" value="Winged helix-like DNA-binding domain superfamily/Winged helix DNA-binding domain"/>
    <property type="match status" value="1"/>
</dbReference>
<dbReference type="EC" id="2.1.1.63" evidence="3"/>
<evidence type="ECO:0000256" key="7">
    <source>
        <dbReference type="ARBA" id="ARBA00022763"/>
    </source>
</evidence>
<proteinExistence type="inferred from homology"/>
<evidence type="ECO:0000256" key="10">
    <source>
        <dbReference type="ARBA" id="ARBA00031621"/>
    </source>
</evidence>
<dbReference type="CDD" id="cd06445">
    <property type="entry name" value="ATase"/>
    <property type="match status" value="1"/>
</dbReference>
<dbReference type="Pfam" id="PF01035">
    <property type="entry name" value="DNA_binding_1"/>
    <property type="match status" value="1"/>
</dbReference>
<name>A0A0C7MYC9_9SACH</name>
<evidence type="ECO:0000256" key="5">
    <source>
        <dbReference type="ARBA" id="ARBA00022603"/>
    </source>
</evidence>
<evidence type="ECO:0000256" key="2">
    <source>
        <dbReference type="ARBA" id="ARBA00008711"/>
    </source>
</evidence>
<dbReference type="GO" id="GO:0003908">
    <property type="term" value="F:methylated-DNA-[protein]-cysteine S-methyltransferase activity"/>
    <property type="evidence" value="ECO:0007669"/>
    <property type="project" value="UniProtKB-EC"/>
</dbReference>